<sequence length="553" mass="60515">MPVWEEHGYTRKDDEGNIITLEEYEARNPGKAFTWADFKLYAICGVGFMLDSYDLFIVNLASPIWAYEFFTSGDLDHTKKVPSPTIPFLVRGAVNAAANIGNVAGQISFGFLGDAFGRKFVYGKELIIAIIGIILIISLPVNGSAGLKTGVQKMWYLFGFRFLLGVGIGGDYPMSAAIVAERSTLGNRGRMLGWIFSNQGWGTLAASIVTCILLPCFKHSLTNGKFGHIDAIWRLQIGLALVPCFALLYFRLTMPESRKFTQSTELSAAVHSLNNSNVDIVKEEKGVKTVAGAEVDRRASVVEAHAHKPSKSVQMTAFIQYFKQPRHALTLFGCAFTWFLLDVAFYGVNLNQSVILTDIGYATGSNPYNYLLRNAEGNLIIAVAGYVPGYFITIAFIEILGRKWIQIQGFLVTALMFGILAGTTHISSGARFALLVIAQLFMNFGPNATTFIVPGEVFPSRVRGLAHGFCAAVGKLGAILSGIGFNWWSQKDHKKYPGSIGLSGVLWIFFAFQLLGAVVTFFCVPETKGIDADAIDYEEVQARVARESNGQSD</sequence>
<comment type="subcellular location">
    <subcellularLocation>
        <location evidence="1">Membrane</location>
        <topology evidence="1">Multi-pass membrane protein</topology>
    </subcellularLocation>
</comment>
<proteinExistence type="predicted"/>
<evidence type="ECO:0000259" key="6">
    <source>
        <dbReference type="PROSITE" id="PS50850"/>
    </source>
</evidence>
<dbReference type="EMBL" id="KN847540">
    <property type="protein sequence ID" value="KIW04544.1"/>
    <property type="molecule type" value="Genomic_DNA"/>
</dbReference>
<evidence type="ECO:0000256" key="4">
    <source>
        <dbReference type="ARBA" id="ARBA00023136"/>
    </source>
</evidence>
<feature type="transmembrane region" description="Helical" evidence="5">
    <location>
        <begin position="407"/>
        <end position="426"/>
    </location>
</feature>
<dbReference type="AlphaFoldDB" id="A0A0D2AZN3"/>
<dbReference type="STRING" id="253628.A0A0D2AZN3"/>
<feature type="transmembrane region" description="Helical" evidence="5">
    <location>
        <begin position="465"/>
        <end position="488"/>
    </location>
</feature>
<dbReference type="PROSITE" id="PS50850">
    <property type="entry name" value="MFS"/>
    <property type="match status" value="1"/>
</dbReference>
<keyword evidence="3 5" id="KW-1133">Transmembrane helix</keyword>
<dbReference type="InterPro" id="IPR005828">
    <property type="entry name" value="MFS_sugar_transport-like"/>
</dbReference>
<dbReference type="HOGENOM" id="CLU_001265_46_14_1"/>
<feature type="transmembrane region" description="Helical" evidence="5">
    <location>
        <begin position="500"/>
        <end position="524"/>
    </location>
</feature>
<dbReference type="FunCoup" id="A0A0D2AZN3">
    <property type="interactions" value="781"/>
</dbReference>
<dbReference type="InterPro" id="IPR005829">
    <property type="entry name" value="Sugar_transporter_CS"/>
</dbReference>
<dbReference type="GeneID" id="27312271"/>
<feature type="domain" description="Major facilitator superfamily (MFS) profile" evidence="6">
    <location>
        <begin position="40"/>
        <end position="528"/>
    </location>
</feature>
<dbReference type="Gene3D" id="1.20.1250.20">
    <property type="entry name" value="MFS general substrate transporter like domains"/>
    <property type="match status" value="2"/>
</dbReference>
<feature type="transmembrane region" description="Helical" evidence="5">
    <location>
        <begin position="155"/>
        <end position="180"/>
    </location>
</feature>
<evidence type="ECO:0000256" key="3">
    <source>
        <dbReference type="ARBA" id="ARBA00022989"/>
    </source>
</evidence>
<feature type="transmembrane region" description="Helical" evidence="5">
    <location>
        <begin position="126"/>
        <end position="143"/>
    </location>
</feature>
<organism evidence="7 8">
    <name type="scientific">Verruconis gallopava</name>
    <dbReference type="NCBI Taxonomy" id="253628"/>
    <lineage>
        <taxon>Eukaryota</taxon>
        <taxon>Fungi</taxon>
        <taxon>Dikarya</taxon>
        <taxon>Ascomycota</taxon>
        <taxon>Pezizomycotina</taxon>
        <taxon>Dothideomycetes</taxon>
        <taxon>Pleosporomycetidae</taxon>
        <taxon>Venturiales</taxon>
        <taxon>Sympoventuriaceae</taxon>
        <taxon>Verruconis</taxon>
    </lineage>
</organism>
<evidence type="ECO:0000256" key="1">
    <source>
        <dbReference type="ARBA" id="ARBA00004141"/>
    </source>
</evidence>
<evidence type="ECO:0000313" key="7">
    <source>
        <dbReference type="EMBL" id="KIW04544.1"/>
    </source>
</evidence>
<evidence type="ECO:0000256" key="5">
    <source>
        <dbReference type="SAM" id="Phobius"/>
    </source>
</evidence>
<feature type="transmembrane region" description="Helical" evidence="5">
    <location>
        <begin position="379"/>
        <end position="400"/>
    </location>
</feature>
<accession>A0A0D2AZN3</accession>
<dbReference type="InterPro" id="IPR020846">
    <property type="entry name" value="MFS_dom"/>
</dbReference>
<dbReference type="PROSITE" id="PS00216">
    <property type="entry name" value="SUGAR_TRANSPORT_1"/>
    <property type="match status" value="1"/>
</dbReference>
<keyword evidence="4 5" id="KW-0472">Membrane</keyword>
<evidence type="ECO:0000256" key="2">
    <source>
        <dbReference type="ARBA" id="ARBA00022692"/>
    </source>
</evidence>
<feature type="transmembrane region" description="Helical" evidence="5">
    <location>
        <begin position="232"/>
        <end position="250"/>
    </location>
</feature>
<feature type="transmembrane region" description="Helical" evidence="5">
    <location>
        <begin position="328"/>
        <end position="348"/>
    </location>
</feature>
<feature type="transmembrane region" description="Helical" evidence="5">
    <location>
        <begin position="432"/>
        <end position="453"/>
    </location>
</feature>
<evidence type="ECO:0000313" key="8">
    <source>
        <dbReference type="Proteomes" id="UP000053259"/>
    </source>
</evidence>
<dbReference type="InParanoid" id="A0A0D2AZN3"/>
<dbReference type="PANTHER" id="PTHR24064">
    <property type="entry name" value="SOLUTE CARRIER FAMILY 22 MEMBER"/>
    <property type="match status" value="1"/>
</dbReference>
<feature type="transmembrane region" description="Helical" evidence="5">
    <location>
        <begin position="201"/>
        <end position="220"/>
    </location>
</feature>
<dbReference type="Pfam" id="PF00083">
    <property type="entry name" value="Sugar_tr"/>
    <property type="match status" value="1"/>
</dbReference>
<protein>
    <recommendedName>
        <fullName evidence="6">Major facilitator superfamily (MFS) profile domain-containing protein</fullName>
    </recommendedName>
</protein>
<keyword evidence="8" id="KW-1185">Reference proteome</keyword>
<reference evidence="7 8" key="1">
    <citation type="submission" date="2015-01" db="EMBL/GenBank/DDBJ databases">
        <title>The Genome Sequence of Ochroconis gallopava CBS43764.</title>
        <authorList>
            <consortium name="The Broad Institute Genomics Platform"/>
            <person name="Cuomo C."/>
            <person name="de Hoog S."/>
            <person name="Gorbushina A."/>
            <person name="Stielow B."/>
            <person name="Teixiera M."/>
            <person name="Abouelleil A."/>
            <person name="Chapman S.B."/>
            <person name="Priest M."/>
            <person name="Young S.K."/>
            <person name="Wortman J."/>
            <person name="Nusbaum C."/>
            <person name="Birren B."/>
        </authorList>
    </citation>
    <scope>NUCLEOTIDE SEQUENCE [LARGE SCALE GENOMIC DNA]</scope>
    <source>
        <strain evidence="7 8">CBS 43764</strain>
    </source>
</reference>
<dbReference type="VEuPathDB" id="FungiDB:PV09_04298"/>
<dbReference type="PROSITE" id="PS00217">
    <property type="entry name" value="SUGAR_TRANSPORT_2"/>
    <property type="match status" value="1"/>
</dbReference>
<dbReference type="GO" id="GO:0016020">
    <property type="term" value="C:membrane"/>
    <property type="evidence" value="ECO:0007669"/>
    <property type="project" value="UniProtKB-SubCell"/>
</dbReference>
<dbReference type="CDD" id="cd17364">
    <property type="entry name" value="MFS_PhT"/>
    <property type="match status" value="1"/>
</dbReference>
<name>A0A0D2AZN3_9PEZI</name>
<dbReference type="SUPFAM" id="SSF103473">
    <property type="entry name" value="MFS general substrate transporter"/>
    <property type="match status" value="1"/>
</dbReference>
<keyword evidence="2 5" id="KW-0812">Transmembrane</keyword>
<dbReference type="InterPro" id="IPR036259">
    <property type="entry name" value="MFS_trans_sf"/>
</dbReference>
<dbReference type="Proteomes" id="UP000053259">
    <property type="component" value="Unassembled WGS sequence"/>
</dbReference>
<gene>
    <name evidence="7" type="ORF">PV09_04298</name>
</gene>
<dbReference type="RefSeq" id="XP_016214413.1">
    <property type="nucleotide sequence ID" value="XM_016357621.1"/>
</dbReference>
<dbReference type="GO" id="GO:0022857">
    <property type="term" value="F:transmembrane transporter activity"/>
    <property type="evidence" value="ECO:0007669"/>
    <property type="project" value="InterPro"/>
</dbReference>
<dbReference type="OrthoDB" id="433512at2759"/>